<protein>
    <submittedName>
        <fullName evidence="12">Mechanosensitive ion channel protein MscS</fullName>
    </submittedName>
</protein>
<feature type="transmembrane region" description="Helical" evidence="7">
    <location>
        <begin position="553"/>
        <end position="576"/>
    </location>
</feature>
<dbReference type="SUPFAM" id="SSF50182">
    <property type="entry name" value="Sm-like ribonucleoproteins"/>
    <property type="match status" value="1"/>
</dbReference>
<dbReference type="AlphaFoldDB" id="W4HN00"/>
<feature type="transmembrane region" description="Helical" evidence="7">
    <location>
        <begin position="582"/>
        <end position="611"/>
    </location>
</feature>
<evidence type="ECO:0000259" key="10">
    <source>
        <dbReference type="Pfam" id="PF12607"/>
    </source>
</evidence>
<name>W4HN00_9RHOB</name>
<dbReference type="PANTHER" id="PTHR30347:SF1">
    <property type="entry name" value="MECHANOSENSITIVE CHANNEL MSCK"/>
    <property type="match status" value="1"/>
</dbReference>
<evidence type="ECO:0000256" key="4">
    <source>
        <dbReference type="ARBA" id="ARBA00022692"/>
    </source>
</evidence>
<feature type="transmembrane region" description="Helical" evidence="7">
    <location>
        <begin position="200"/>
        <end position="229"/>
    </location>
</feature>
<evidence type="ECO:0000256" key="8">
    <source>
        <dbReference type="SAM" id="SignalP"/>
    </source>
</evidence>
<feature type="transmembrane region" description="Helical" evidence="7">
    <location>
        <begin position="249"/>
        <end position="272"/>
    </location>
</feature>
<dbReference type="PANTHER" id="PTHR30347">
    <property type="entry name" value="POTASSIUM CHANNEL RELATED"/>
    <property type="match status" value="1"/>
</dbReference>
<feature type="transmembrane region" description="Helical" evidence="7">
    <location>
        <begin position="508"/>
        <end position="532"/>
    </location>
</feature>
<comment type="similarity">
    <text evidence="2">Belongs to the MscS (TC 1.A.23) family.</text>
</comment>
<dbReference type="Gene3D" id="3.30.70.100">
    <property type="match status" value="1"/>
</dbReference>
<evidence type="ECO:0000256" key="5">
    <source>
        <dbReference type="ARBA" id="ARBA00022989"/>
    </source>
</evidence>
<dbReference type="Pfam" id="PF00924">
    <property type="entry name" value="MS_channel_2nd"/>
    <property type="match status" value="1"/>
</dbReference>
<feature type="transmembrane region" description="Helical" evidence="7">
    <location>
        <begin position="428"/>
        <end position="451"/>
    </location>
</feature>
<dbReference type="Gene3D" id="2.30.30.60">
    <property type="match status" value="1"/>
</dbReference>
<dbReference type="InterPro" id="IPR006685">
    <property type="entry name" value="MscS_channel_2nd"/>
</dbReference>
<dbReference type="eggNOG" id="COG3264">
    <property type="taxonomic scope" value="Bacteria"/>
</dbReference>
<keyword evidence="3" id="KW-1003">Cell membrane</keyword>
<reference evidence="12 13" key="1">
    <citation type="journal article" date="2014" name="Antonie Van Leeuwenhoek">
        <title>Roseivivax atlanticus sp. nov., isolated from surface seawater of the Atlantic Ocean.</title>
        <authorList>
            <person name="Li G."/>
            <person name="Lai Q."/>
            <person name="Liu X."/>
            <person name="Sun F."/>
            <person name="Shao Z."/>
        </authorList>
    </citation>
    <scope>NUCLEOTIDE SEQUENCE [LARGE SCALE GENOMIC DNA]</scope>
    <source>
        <strain evidence="12 13">22II-s10s</strain>
    </source>
</reference>
<keyword evidence="4 7" id="KW-0812">Transmembrane</keyword>
<evidence type="ECO:0000256" key="6">
    <source>
        <dbReference type="ARBA" id="ARBA00023136"/>
    </source>
</evidence>
<feature type="signal peptide" evidence="8">
    <location>
        <begin position="1"/>
        <end position="32"/>
    </location>
</feature>
<dbReference type="PATRIC" id="fig|1317118.6.peg.949"/>
<dbReference type="GO" id="GO:0008381">
    <property type="term" value="F:mechanosensitive monoatomic ion channel activity"/>
    <property type="evidence" value="ECO:0007669"/>
    <property type="project" value="UniProtKB-ARBA"/>
</dbReference>
<dbReference type="SUPFAM" id="SSF82861">
    <property type="entry name" value="Mechanosensitive channel protein MscS (YggB), transmembrane region"/>
    <property type="match status" value="1"/>
</dbReference>
<organism evidence="12 13">
    <name type="scientific">Roseivivax marinus</name>
    <dbReference type="NCBI Taxonomy" id="1379903"/>
    <lineage>
        <taxon>Bacteria</taxon>
        <taxon>Pseudomonadati</taxon>
        <taxon>Pseudomonadota</taxon>
        <taxon>Alphaproteobacteria</taxon>
        <taxon>Rhodobacterales</taxon>
        <taxon>Roseobacteraceae</taxon>
        <taxon>Roseivivax</taxon>
    </lineage>
</organism>
<dbReference type="InterPro" id="IPR011066">
    <property type="entry name" value="MscS_channel_C_sf"/>
</dbReference>
<feature type="transmembrane region" description="Helical" evidence="7">
    <location>
        <begin position="354"/>
        <end position="375"/>
    </location>
</feature>
<dbReference type="InterPro" id="IPR049278">
    <property type="entry name" value="MS_channel_C"/>
</dbReference>
<dbReference type="Gene3D" id="1.10.287.1260">
    <property type="match status" value="1"/>
</dbReference>
<feature type="transmembrane region" description="Helical" evidence="7">
    <location>
        <begin position="463"/>
        <end position="488"/>
    </location>
</feature>
<dbReference type="InterPro" id="IPR023408">
    <property type="entry name" value="MscS_beta-dom_sf"/>
</dbReference>
<evidence type="ECO:0000256" key="2">
    <source>
        <dbReference type="ARBA" id="ARBA00008017"/>
    </source>
</evidence>
<evidence type="ECO:0000256" key="1">
    <source>
        <dbReference type="ARBA" id="ARBA00004651"/>
    </source>
</evidence>
<accession>W4HN00</accession>
<feature type="chain" id="PRO_5004843224" evidence="8">
    <location>
        <begin position="33"/>
        <end position="781"/>
    </location>
</feature>
<comment type="subcellular location">
    <subcellularLocation>
        <location evidence="1">Cell membrane</location>
        <topology evidence="1">Multi-pass membrane protein</topology>
    </subcellularLocation>
</comment>
<dbReference type="InterPro" id="IPR011014">
    <property type="entry name" value="MscS_channel_TM-2"/>
</dbReference>
<keyword evidence="6 7" id="KW-0472">Membrane</keyword>
<evidence type="ECO:0000313" key="13">
    <source>
        <dbReference type="Proteomes" id="UP000019063"/>
    </source>
</evidence>
<dbReference type="InterPro" id="IPR022249">
    <property type="entry name" value="DUF3772"/>
</dbReference>
<dbReference type="InterPro" id="IPR010920">
    <property type="entry name" value="LSM_dom_sf"/>
</dbReference>
<evidence type="ECO:0000313" key="12">
    <source>
        <dbReference type="EMBL" id="ETW14142.1"/>
    </source>
</evidence>
<sequence length="781" mass="83507">MNRAMHIVLRMSLMLRTLCVGTFLALSATAIAAQDSASPQRTQWDALADRAADVLEDDDASAEMLSRMRDRLAAQRTEALERAERGSVRAQSLSAQIEALVPRPEDVPEPGPVAERRAQLETALAEANAPVLDARAAYQRADLLIARIDGRLREQEAARLIERMPSPLVPSAWASLADDLGARQPAEGEPSELVEDLPTLAAWSTGLMIFAMAVGLIFVAEPLVTAVLVRARQRSLSRSRRRAIAAATLVLRLLIPGLGLVLIFVAPAALVIEFPGHSALVGAIAAAAFGLATAHVLGHVLFAPKRSALRVFDLDDAMARRGYGLSLLLGLFLAVDALIGGLEQEIAFSPASQSVLALIVVVLGAFPVFRLGTFLRRLGATARDGTEVVDDLRRLFERFVQVAAILAVLAALVGYVNLARYALEPTVLTIGLVALVLFLRALLVGVLVDGLGQTTSDEEEAAVLIPVVVSVLLSFAALPVLAVIWGASRRDLSEAWRVVTSGVRVGDATLSLTSVAVLVAVFFVGLLATRFIQRFLGQSILRRSRLDRGVRSSIITGIGYVGITLAALVALSTAGISLASLAVVFGALSVGIGFGLQTVVANFVSGLILLIERPVKEGDWIEVSGHSGYVRKIAVRSTRIETFDRFDVIVPNSDLIAGVVKNMTLTSKEGRLILPVGVAYGSDVALVREILLAAADRRPEVLSMPAPVVLFADLGDSRLEFELRCYLRDVDNLLTARSELLFDIYSRLTEAGIDIPVPQRNLTLVGLDEIGEAIKGLARHG</sequence>
<keyword evidence="8" id="KW-0732">Signal</keyword>
<dbReference type="InterPro" id="IPR052702">
    <property type="entry name" value="MscS-like_channel"/>
</dbReference>
<dbReference type="GO" id="GO:0005886">
    <property type="term" value="C:plasma membrane"/>
    <property type="evidence" value="ECO:0007669"/>
    <property type="project" value="UniProtKB-SubCell"/>
</dbReference>
<evidence type="ECO:0000259" key="9">
    <source>
        <dbReference type="Pfam" id="PF00924"/>
    </source>
</evidence>
<proteinExistence type="inferred from homology"/>
<keyword evidence="13" id="KW-1185">Reference proteome</keyword>
<dbReference type="Pfam" id="PF12607">
    <property type="entry name" value="DUF3772"/>
    <property type="match status" value="1"/>
</dbReference>
<feature type="domain" description="Mechanosensitive ion channel MscS C-terminal" evidence="11">
    <location>
        <begin position="674"/>
        <end position="755"/>
    </location>
</feature>
<evidence type="ECO:0000259" key="11">
    <source>
        <dbReference type="Pfam" id="PF21082"/>
    </source>
</evidence>
<gene>
    <name evidence="12" type="ORF">ATO8_04591</name>
</gene>
<comment type="caution">
    <text evidence="12">The sequence shown here is derived from an EMBL/GenBank/DDBJ whole genome shotgun (WGS) entry which is preliminary data.</text>
</comment>
<dbReference type="EMBL" id="AQQW01000002">
    <property type="protein sequence ID" value="ETW14142.1"/>
    <property type="molecule type" value="Genomic_DNA"/>
</dbReference>
<evidence type="ECO:0000256" key="3">
    <source>
        <dbReference type="ARBA" id="ARBA00022475"/>
    </source>
</evidence>
<feature type="domain" description="Mechanosensitive ion channel MscS" evidence="9">
    <location>
        <begin position="598"/>
        <end position="664"/>
    </location>
</feature>
<feature type="transmembrane region" description="Helical" evidence="7">
    <location>
        <begin position="395"/>
        <end position="416"/>
    </location>
</feature>
<feature type="domain" description="DUF3772" evidence="10">
    <location>
        <begin position="133"/>
        <end position="180"/>
    </location>
</feature>
<dbReference type="SUPFAM" id="SSF82689">
    <property type="entry name" value="Mechanosensitive channel protein MscS (YggB), C-terminal domain"/>
    <property type="match status" value="1"/>
</dbReference>
<keyword evidence="5 7" id="KW-1133">Transmembrane helix</keyword>
<feature type="transmembrane region" description="Helical" evidence="7">
    <location>
        <begin position="278"/>
        <end position="302"/>
    </location>
</feature>
<dbReference type="Proteomes" id="UP000019063">
    <property type="component" value="Unassembled WGS sequence"/>
</dbReference>
<dbReference type="Pfam" id="PF21082">
    <property type="entry name" value="MS_channel_3rd"/>
    <property type="match status" value="1"/>
</dbReference>
<evidence type="ECO:0000256" key="7">
    <source>
        <dbReference type="SAM" id="Phobius"/>
    </source>
</evidence>
<feature type="transmembrane region" description="Helical" evidence="7">
    <location>
        <begin position="323"/>
        <end position="342"/>
    </location>
</feature>